<dbReference type="PANTHER" id="PTHR43289:SF6">
    <property type="entry name" value="SERINE_THREONINE-PROTEIN KINASE NEKL-3"/>
    <property type="match status" value="1"/>
</dbReference>
<evidence type="ECO:0000256" key="8">
    <source>
        <dbReference type="SAM" id="MobiDB-lite"/>
    </source>
</evidence>
<keyword evidence="2" id="KW-0723">Serine/threonine-protein kinase</keyword>
<keyword evidence="13" id="KW-1185">Reference proteome</keyword>
<dbReference type="InterPro" id="IPR008271">
    <property type="entry name" value="Ser/Thr_kinase_AS"/>
</dbReference>
<protein>
    <recommendedName>
        <fullName evidence="1">non-specific serine/threonine protein kinase</fullName>
        <ecNumber evidence="1">2.7.11.1</ecNumber>
    </recommendedName>
</protein>
<dbReference type="PANTHER" id="PTHR43289">
    <property type="entry name" value="MITOGEN-ACTIVATED PROTEIN KINASE KINASE KINASE 20-RELATED"/>
    <property type="match status" value="1"/>
</dbReference>
<gene>
    <name evidence="11" type="ORF">J2S69_003254</name>
    <name evidence="10" type="ORF">O2L01_11590</name>
</gene>
<dbReference type="AlphaFoldDB" id="A0A9X3PMH7"/>
<dbReference type="EC" id="2.7.11.1" evidence="1"/>
<dbReference type="CDD" id="cd14014">
    <property type="entry name" value="STKc_PknB_like"/>
    <property type="match status" value="1"/>
</dbReference>
<accession>A0A9X3PMH7</accession>
<evidence type="ECO:0000256" key="7">
    <source>
        <dbReference type="PROSITE-ProRule" id="PRU10141"/>
    </source>
</evidence>
<dbReference type="InterPro" id="IPR017441">
    <property type="entry name" value="Protein_kinase_ATP_BS"/>
</dbReference>
<evidence type="ECO:0000256" key="3">
    <source>
        <dbReference type="ARBA" id="ARBA00022679"/>
    </source>
</evidence>
<feature type="binding site" evidence="7">
    <location>
        <position position="40"/>
    </location>
    <ligand>
        <name>ATP</name>
        <dbReference type="ChEBI" id="CHEBI:30616"/>
    </ligand>
</feature>
<dbReference type="GO" id="GO:0004674">
    <property type="term" value="F:protein serine/threonine kinase activity"/>
    <property type="evidence" value="ECO:0007669"/>
    <property type="project" value="UniProtKB-KW"/>
</dbReference>
<dbReference type="InterPro" id="IPR011990">
    <property type="entry name" value="TPR-like_helical_dom_sf"/>
</dbReference>
<evidence type="ECO:0000256" key="2">
    <source>
        <dbReference type="ARBA" id="ARBA00022527"/>
    </source>
</evidence>
<dbReference type="InterPro" id="IPR000719">
    <property type="entry name" value="Prot_kinase_dom"/>
</dbReference>
<reference evidence="10" key="1">
    <citation type="submission" date="2022-12" db="EMBL/GenBank/DDBJ databases">
        <title>Gycomyces niveus sp.nov., a novel actinomycete isolated from soil in Shouguang.</title>
        <authorList>
            <person name="Yang X."/>
        </authorList>
    </citation>
    <scope>NUCLEOTIDE SEQUENCE</scope>
    <source>
        <strain evidence="10">DSM 44724</strain>
    </source>
</reference>
<dbReference type="Gene3D" id="1.10.510.10">
    <property type="entry name" value="Transferase(Phosphotransferase) domain 1"/>
    <property type="match status" value="1"/>
</dbReference>
<dbReference type="SUPFAM" id="SSF48452">
    <property type="entry name" value="TPR-like"/>
    <property type="match status" value="1"/>
</dbReference>
<reference evidence="11 13" key="2">
    <citation type="submission" date="2023-07" db="EMBL/GenBank/DDBJ databases">
        <title>Sequencing the genomes of 1000 actinobacteria strains.</title>
        <authorList>
            <person name="Klenk H.-P."/>
        </authorList>
    </citation>
    <scope>NUCLEOTIDE SEQUENCE [LARGE SCALE GENOMIC DNA]</scope>
    <source>
        <strain evidence="11 13">DSM 44724</strain>
    </source>
</reference>
<dbReference type="Gene3D" id="3.30.200.20">
    <property type="entry name" value="Phosphorylase Kinase, domain 1"/>
    <property type="match status" value="1"/>
</dbReference>
<dbReference type="InterPro" id="IPR011009">
    <property type="entry name" value="Kinase-like_dom_sf"/>
</dbReference>
<evidence type="ECO:0000256" key="6">
    <source>
        <dbReference type="ARBA" id="ARBA00022840"/>
    </source>
</evidence>
<keyword evidence="4 7" id="KW-0547">Nucleotide-binding</keyword>
<dbReference type="PROSITE" id="PS00107">
    <property type="entry name" value="PROTEIN_KINASE_ATP"/>
    <property type="match status" value="1"/>
</dbReference>
<feature type="compositionally biased region" description="Pro residues" evidence="8">
    <location>
        <begin position="474"/>
        <end position="486"/>
    </location>
</feature>
<keyword evidence="3" id="KW-0808">Transferase</keyword>
<dbReference type="SUPFAM" id="SSF56112">
    <property type="entry name" value="Protein kinase-like (PK-like)"/>
    <property type="match status" value="1"/>
</dbReference>
<evidence type="ECO:0000313" key="13">
    <source>
        <dbReference type="Proteomes" id="UP001183604"/>
    </source>
</evidence>
<proteinExistence type="predicted"/>
<keyword evidence="6 7" id="KW-0067">ATP-binding</keyword>
<evidence type="ECO:0000313" key="10">
    <source>
        <dbReference type="EMBL" id="MDA1385627.1"/>
    </source>
</evidence>
<evidence type="ECO:0000313" key="12">
    <source>
        <dbReference type="Proteomes" id="UP001145799"/>
    </source>
</evidence>
<evidence type="ECO:0000256" key="1">
    <source>
        <dbReference type="ARBA" id="ARBA00012513"/>
    </source>
</evidence>
<dbReference type="EMBL" id="JAPZVQ010000005">
    <property type="protein sequence ID" value="MDA1385627.1"/>
    <property type="molecule type" value="Genomic_DNA"/>
</dbReference>
<organism evidence="10 12">
    <name type="scientific">Glycomyces lechevalierae</name>
    <dbReference type="NCBI Taxonomy" id="256034"/>
    <lineage>
        <taxon>Bacteria</taxon>
        <taxon>Bacillati</taxon>
        <taxon>Actinomycetota</taxon>
        <taxon>Actinomycetes</taxon>
        <taxon>Glycomycetales</taxon>
        <taxon>Glycomycetaceae</taxon>
        <taxon>Glycomyces</taxon>
    </lineage>
</organism>
<evidence type="ECO:0000313" key="11">
    <source>
        <dbReference type="EMBL" id="MDR7339535.1"/>
    </source>
</evidence>
<evidence type="ECO:0000256" key="5">
    <source>
        <dbReference type="ARBA" id="ARBA00022777"/>
    </source>
</evidence>
<feature type="domain" description="Protein kinase" evidence="9">
    <location>
        <begin position="11"/>
        <end position="275"/>
    </location>
</feature>
<evidence type="ECO:0000259" key="9">
    <source>
        <dbReference type="PROSITE" id="PS50011"/>
    </source>
</evidence>
<dbReference type="SMART" id="SM00220">
    <property type="entry name" value="S_TKc"/>
    <property type="match status" value="1"/>
</dbReference>
<dbReference type="RefSeq" id="WP_270122087.1">
    <property type="nucleotide sequence ID" value="NZ_BAAAOM010000004.1"/>
</dbReference>
<dbReference type="Proteomes" id="UP001145799">
    <property type="component" value="Unassembled WGS sequence"/>
</dbReference>
<dbReference type="GO" id="GO:0005524">
    <property type="term" value="F:ATP binding"/>
    <property type="evidence" value="ECO:0007669"/>
    <property type="project" value="UniProtKB-UniRule"/>
</dbReference>
<feature type="region of interest" description="Disordered" evidence="8">
    <location>
        <begin position="449"/>
        <end position="486"/>
    </location>
</feature>
<dbReference type="Gene3D" id="1.25.40.10">
    <property type="entry name" value="Tetratricopeptide repeat domain"/>
    <property type="match status" value="1"/>
</dbReference>
<dbReference type="Pfam" id="PF00069">
    <property type="entry name" value="Pkinase"/>
    <property type="match status" value="1"/>
</dbReference>
<dbReference type="PROSITE" id="PS50011">
    <property type="entry name" value="PROTEIN_KINASE_DOM"/>
    <property type="match status" value="1"/>
</dbReference>
<name>A0A9X3PMH7_9ACTN</name>
<evidence type="ECO:0000256" key="4">
    <source>
        <dbReference type="ARBA" id="ARBA00022741"/>
    </source>
</evidence>
<keyword evidence="5 10" id="KW-0418">Kinase</keyword>
<dbReference type="Proteomes" id="UP001183604">
    <property type="component" value="Unassembled WGS sequence"/>
</dbReference>
<sequence>MSTPQVFGDRYRLVRPIGAGGMGRVWQGLDLHLEREVAVKVVKPDLLDGPQKHEAAARFRHEARVTAQIQHPGVPAIFDAGLDDASGELYLVMAYLPGLNLRDLLDETGALPGDWTLAIGAQLASVLAAAHARQVVHRDLKPANIIVGPEGLVHVVDFGIAAVLEPDASRLTMTGDKPGTLNYMAPEQIRAQPAGPAADLYALGALLYEMATGERLFADRGSAYEVQTAHLKELPDPVRRRRPDLPAELDGLVSRLLSKEPAERGSDAADVHLRLAALLTAAPASQAPVHDCGDPTWPFRAPLAPARVAAAAAAQAAVIAAPDRRERIAEADRAFGTGDYNGALTAFRALAKDFEAPDPALALHCQMRAAQCLAALGNAASALTGLTRVIERQRRLEGERARSTLRSRRVAADLLAVLGRGPEAHHELSTVVREMAAALGPADADTIEAERLLRTWSTPPQGPPARPQAGSAWPVPPPASPGSPPR</sequence>
<dbReference type="EMBL" id="JAVDYD010000001">
    <property type="protein sequence ID" value="MDR7339535.1"/>
    <property type="molecule type" value="Genomic_DNA"/>
</dbReference>
<comment type="caution">
    <text evidence="10">The sequence shown here is derived from an EMBL/GenBank/DDBJ whole genome shotgun (WGS) entry which is preliminary data.</text>
</comment>
<dbReference type="PROSITE" id="PS00108">
    <property type="entry name" value="PROTEIN_KINASE_ST"/>
    <property type="match status" value="1"/>
</dbReference>